<proteinExistence type="predicted"/>
<organism evidence="3 4">
    <name type="scientific">Methylobacterium brachiatum</name>
    <dbReference type="NCBI Taxonomy" id="269660"/>
    <lineage>
        <taxon>Bacteria</taxon>
        <taxon>Pseudomonadati</taxon>
        <taxon>Pseudomonadota</taxon>
        <taxon>Alphaproteobacteria</taxon>
        <taxon>Hyphomicrobiales</taxon>
        <taxon>Methylobacteriaceae</taxon>
        <taxon>Methylobacterium</taxon>
    </lineage>
</organism>
<evidence type="ECO:0000313" key="3">
    <source>
        <dbReference type="EMBL" id="MER2286804.1"/>
    </source>
</evidence>
<name>A0ABV1QW52_9HYPH</name>
<keyword evidence="4" id="KW-1185">Reference proteome</keyword>
<dbReference type="EMBL" id="JBELQD010000001">
    <property type="protein sequence ID" value="MER2286804.1"/>
    <property type="molecule type" value="Genomic_DNA"/>
</dbReference>
<evidence type="ECO:0008006" key="5">
    <source>
        <dbReference type="Google" id="ProtNLM"/>
    </source>
</evidence>
<comment type="caution">
    <text evidence="3">The sequence shown here is derived from an EMBL/GenBank/DDBJ whole genome shotgun (WGS) entry which is preliminary data.</text>
</comment>
<feature type="compositionally biased region" description="Basic and acidic residues" evidence="1">
    <location>
        <begin position="105"/>
        <end position="118"/>
    </location>
</feature>
<protein>
    <recommendedName>
        <fullName evidence="5">Energy transducer TonB</fullName>
    </recommendedName>
</protein>
<evidence type="ECO:0000313" key="4">
    <source>
        <dbReference type="Proteomes" id="UP001432995"/>
    </source>
</evidence>
<dbReference type="Proteomes" id="UP001432995">
    <property type="component" value="Unassembled WGS sequence"/>
</dbReference>
<dbReference type="RefSeq" id="WP_350376974.1">
    <property type="nucleotide sequence ID" value="NZ_JBELQD010000001.1"/>
</dbReference>
<sequence length="118" mass="12452">MPASPSLSRILAAGTGLGGLGYMMAHPDPSVESILIGLACVILCAGLSAMPASKKPIRREAAPIQPPPRQPEPQAIQLLPGPQPHRLLMAKVMQPGSEPPAAPSQRERSDDRQPQRTP</sequence>
<feature type="transmembrane region" description="Helical" evidence="2">
    <location>
        <begin position="31"/>
        <end position="50"/>
    </location>
</feature>
<gene>
    <name evidence="3" type="ORF">ABS770_00920</name>
</gene>
<feature type="transmembrane region" description="Helical" evidence="2">
    <location>
        <begin position="7"/>
        <end position="25"/>
    </location>
</feature>
<feature type="region of interest" description="Disordered" evidence="1">
    <location>
        <begin position="57"/>
        <end position="118"/>
    </location>
</feature>
<reference evidence="3" key="1">
    <citation type="submission" date="2024-06" db="EMBL/GenBank/DDBJ databases">
        <authorList>
            <person name="Campbell A.G."/>
        </authorList>
    </citation>
    <scope>NUCLEOTIDE SEQUENCE</scope>
    <source>
        <strain evidence="3">EM17</strain>
    </source>
</reference>
<keyword evidence="2" id="KW-0472">Membrane</keyword>
<keyword evidence="2" id="KW-1133">Transmembrane helix</keyword>
<evidence type="ECO:0000256" key="1">
    <source>
        <dbReference type="SAM" id="MobiDB-lite"/>
    </source>
</evidence>
<accession>A0ABV1QW52</accession>
<keyword evidence="2" id="KW-0812">Transmembrane</keyword>
<evidence type="ECO:0000256" key="2">
    <source>
        <dbReference type="SAM" id="Phobius"/>
    </source>
</evidence>